<proteinExistence type="predicted"/>
<reference evidence="2 3" key="1">
    <citation type="journal article" date="2014" name="Genome Announc.">
        <title>Draft Genome Sequence of Cytophaga fermentans JCM 21142T, a Facultative Anaerobe Isolated from Marine Mud.</title>
        <authorList>
            <person name="Starns D."/>
            <person name="Oshima K."/>
            <person name="Suda W."/>
            <person name="Iino T."/>
            <person name="Yuki M."/>
            <person name="Inoue J."/>
            <person name="Kitamura K."/>
            <person name="Iida T."/>
            <person name="Darby A."/>
            <person name="Hattori M."/>
            <person name="Ohkuma M."/>
        </authorList>
    </citation>
    <scope>NUCLEOTIDE SEQUENCE [LARGE SCALE GENOMIC DNA]</scope>
    <source>
        <strain evidence="2 3">JCM 21142</strain>
    </source>
</reference>
<dbReference type="PANTHER" id="PTHR42983:SF1">
    <property type="entry name" value="IRON-MOLYBDENUM PROTEIN"/>
    <property type="match status" value="1"/>
</dbReference>
<dbReference type="Pfam" id="PF02579">
    <property type="entry name" value="Nitro_FeMo-Co"/>
    <property type="match status" value="1"/>
</dbReference>
<keyword evidence="3" id="KW-1185">Reference proteome</keyword>
<sequence>MLDLKLRTKKVALPFKGEQVDKHFGHCEKFVIYTLSAQNKILNTSFYEGAEDCGCKSNLAEELAKEGVEVLLAGGIGQGAIVKLKAANVEVFMGFSGATDQVLAQWLSGNKGNSEVCPPHDEEGHQCGNH</sequence>
<dbReference type="InterPro" id="IPR033913">
    <property type="entry name" value="MTH1175_dom"/>
</dbReference>
<evidence type="ECO:0000313" key="3">
    <source>
        <dbReference type="Proteomes" id="UP000019402"/>
    </source>
</evidence>
<evidence type="ECO:0000313" key="2">
    <source>
        <dbReference type="EMBL" id="GAF04557.1"/>
    </source>
</evidence>
<gene>
    <name evidence="2" type="ORF">JCM21142_83266</name>
</gene>
<dbReference type="SUPFAM" id="SSF53146">
    <property type="entry name" value="Nitrogenase accessory factor-like"/>
    <property type="match status" value="1"/>
</dbReference>
<dbReference type="Gene3D" id="3.30.420.130">
    <property type="entry name" value="Dinitrogenase iron-molybdenum cofactor biosynthesis domain"/>
    <property type="match status" value="1"/>
</dbReference>
<comment type="caution">
    <text evidence="2">The sequence shown here is derived from an EMBL/GenBank/DDBJ whole genome shotgun (WGS) entry which is preliminary data.</text>
</comment>
<dbReference type="EMBL" id="BAMD01000048">
    <property type="protein sequence ID" value="GAF04557.1"/>
    <property type="molecule type" value="Genomic_DNA"/>
</dbReference>
<dbReference type="STRING" id="869213.GCA_000517085_02010"/>
<protein>
    <submittedName>
        <fullName evidence="2">Nitrogenase cofactor biosynthesis protein NifB</fullName>
    </submittedName>
</protein>
<dbReference type="PANTHER" id="PTHR42983">
    <property type="entry name" value="DINITROGENASE IRON-MOLYBDENUM COFACTOR PROTEIN-RELATED"/>
    <property type="match status" value="1"/>
</dbReference>
<dbReference type="CDD" id="cd00851">
    <property type="entry name" value="MTH1175"/>
    <property type="match status" value="1"/>
</dbReference>
<feature type="domain" description="Dinitrogenase iron-molybdenum cofactor biosynthesis" evidence="1">
    <location>
        <begin position="17"/>
        <end position="107"/>
    </location>
</feature>
<dbReference type="Proteomes" id="UP000019402">
    <property type="component" value="Unassembled WGS sequence"/>
</dbReference>
<dbReference type="InterPro" id="IPR003731">
    <property type="entry name" value="Di-Nase_FeMo-co_biosynth"/>
</dbReference>
<dbReference type="OrthoDB" id="280278at2"/>
<dbReference type="eggNOG" id="COG1433">
    <property type="taxonomic scope" value="Bacteria"/>
</dbReference>
<organism evidence="2 3">
    <name type="scientific">Saccharicrinis fermentans DSM 9555 = JCM 21142</name>
    <dbReference type="NCBI Taxonomy" id="869213"/>
    <lineage>
        <taxon>Bacteria</taxon>
        <taxon>Pseudomonadati</taxon>
        <taxon>Bacteroidota</taxon>
        <taxon>Bacteroidia</taxon>
        <taxon>Marinilabiliales</taxon>
        <taxon>Marinilabiliaceae</taxon>
        <taxon>Saccharicrinis</taxon>
    </lineage>
</organism>
<dbReference type="RefSeq" id="WP_027471697.1">
    <property type="nucleotide sequence ID" value="NZ_BAMD01000048.1"/>
</dbReference>
<accession>W7Y8I1</accession>
<evidence type="ECO:0000259" key="1">
    <source>
        <dbReference type="Pfam" id="PF02579"/>
    </source>
</evidence>
<dbReference type="AlphaFoldDB" id="W7Y8I1"/>
<dbReference type="InterPro" id="IPR036105">
    <property type="entry name" value="DiNase_FeMo-co_biosyn_sf"/>
</dbReference>
<name>W7Y8I1_9BACT</name>